<keyword evidence="2" id="KW-1185">Reference proteome</keyword>
<dbReference type="KEGG" id="acru:HHL28_12105"/>
<protein>
    <submittedName>
        <fullName evidence="1">Uncharacterized protein</fullName>
    </submittedName>
</protein>
<gene>
    <name evidence="1" type="ORF">HHL28_12105</name>
</gene>
<proteinExistence type="predicted"/>
<dbReference type="EMBL" id="CP051775">
    <property type="protein sequence ID" value="QJE73734.1"/>
    <property type="molecule type" value="Genomic_DNA"/>
</dbReference>
<evidence type="ECO:0000313" key="2">
    <source>
        <dbReference type="Proteomes" id="UP000501891"/>
    </source>
</evidence>
<evidence type="ECO:0000313" key="1">
    <source>
        <dbReference type="EMBL" id="QJE73734.1"/>
    </source>
</evidence>
<dbReference type="AlphaFoldDB" id="A0A858R8M3"/>
<accession>A0A858R8M3</accession>
<dbReference type="Proteomes" id="UP000501891">
    <property type="component" value="Chromosome"/>
</dbReference>
<sequence>MMNPAELQSTFDNACAELGLDPANTNFFTVECLRQGRDPNTTRAYDLDKNASELWATFRKLKRAG</sequence>
<organism evidence="1 2">
    <name type="scientific">Aerophototrophica crusticola</name>
    <dbReference type="NCBI Taxonomy" id="1709002"/>
    <lineage>
        <taxon>Bacteria</taxon>
        <taxon>Pseudomonadati</taxon>
        <taxon>Pseudomonadota</taxon>
        <taxon>Alphaproteobacteria</taxon>
        <taxon>Rhodospirillales</taxon>
        <taxon>Rhodospirillaceae</taxon>
        <taxon>Aerophototrophica</taxon>
    </lineage>
</organism>
<name>A0A858R8M3_9PROT</name>
<reference evidence="1" key="1">
    <citation type="submission" date="2020-04" db="EMBL/GenBank/DDBJ databases">
        <title>A desert anoxygenic phototrophic bacterium fixes CO2 using RubisCO under aerobic conditions.</title>
        <authorList>
            <person name="Tang K."/>
        </authorList>
    </citation>
    <scope>NUCLEOTIDE SEQUENCE [LARGE SCALE GENOMIC DNA]</scope>
    <source>
        <strain evidence="1">MIMtkB3</strain>
    </source>
</reference>